<dbReference type="OrthoDB" id="9807790at2"/>
<keyword evidence="6 9" id="KW-0067">ATP-binding</keyword>
<feature type="domain" description="FtsK" evidence="11">
    <location>
        <begin position="843"/>
        <end position="1032"/>
    </location>
</feature>
<evidence type="ECO:0000256" key="5">
    <source>
        <dbReference type="ARBA" id="ARBA00022741"/>
    </source>
</evidence>
<dbReference type="InterPro" id="IPR023836">
    <property type="entry name" value="EccCa-like_Actinobacteria"/>
</dbReference>
<dbReference type="Proteomes" id="UP000186132">
    <property type="component" value="Unassembled WGS sequence"/>
</dbReference>
<dbReference type="SMART" id="SM00382">
    <property type="entry name" value="AAA"/>
    <property type="match status" value="3"/>
</dbReference>
<evidence type="ECO:0000256" key="7">
    <source>
        <dbReference type="ARBA" id="ARBA00022989"/>
    </source>
</evidence>
<dbReference type="SUPFAM" id="SSF52540">
    <property type="entry name" value="P-loop containing nucleoside triphosphate hydrolases"/>
    <property type="match status" value="3"/>
</dbReference>
<reference evidence="12 13" key="1">
    <citation type="submission" date="2016-11" db="EMBL/GenBank/DDBJ databases">
        <authorList>
            <person name="Jaros S."/>
            <person name="Januszkiewicz K."/>
            <person name="Wedrychowicz H."/>
        </authorList>
    </citation>
    <scope>NUCLEOTIDE SEQUENCE [LARGE SCALE GENOMIC DNA]</scope>
    <source>
        <strain evidence="12 13">DSM 45627</strain>
    </source>
</reference>
<evidence type="ECO:0000256" key="10">
    <source>
        <dbReference type="SAM" id="MobiDB-lite"/>
    </source>
</evidence>
<feature type="domain" description="FtsK" evidence="11">
    <location>
        <begin position="478"/>
        <end position="678"/>
    </location>
</feature>
<evidence type="ECO:0000313" key="13">
    <source>
        <dbReference type="Proteomes" id="UP000186132"/>
    </source>
</evidence>
<dbReference type="NCBIfam" id="TIGR03924">
    <property type="entry name" value="T7SS_EccC_a"/>
    <property type="match status" value="1"/>
</dbReference>
<keyword evidence="8" id="KW-0472">Membrane</keyword>
<feature type="binding site" evidence="9">
    <location>
        <begin position="501"/>
        <end position="508"/>
    </location>
    <ligand>
        <name>ATP</name>
        <dbReference type="ChEBI" id="CHEBI:30616"/>
    </ligand>
</feature>
<evidence type="ECO:0000256" key="3">
    <source>
        <dbReference type="ARBA" id="ARBA00022692"/>
    </source>
</evidence>
<keyword evidence="5 9" id="KW-0547">Nucleotide-binding</keyword>
<keyword evidence="7" id="KW-1133">Transmembrane helix</keyword>
<dbReference type="Pfam" id="PF01580">
    <property type="entry name" value="FtsK_SpoIIIE"/>
    <property type="match status" value="3"/>
</dbReference>
<dbReference type="InterPro" id="IPR050206">
    <property type="entry name" value="FtsK/SpoIIIE/SftA"/>
</dbReference>
<keyword evidence="3" id="KW-0812">Transmembrane</keyword>
<dbReference type="EMBL" id="FQVU01000003">
    <property type="protein sequence ID" value="SHG69821.1"/>
    <property type="molecule type" value="Genomic_DNA"/>
</dbReference>
<evidence type="ECO:0000256" key="8">
    <source>
        <dbReference type="ARBA" id="ARBA00023136"/>
    </source>
</evidence>
<accession>A0A1M5LXU0</accession>
<dbReference type="PANTHER" id="PTHR22683">
    <property type="entry name" value="SPORULATION PROTEIN RELATED"/>
    <property type="match status" value="1"/>
</dbReference>
<sequence length="1352" mass="144969">MGTELFRRPARRAGPVEPRGEIVLESPPELPESVSGGGAGQLLTYLPMVAGAGATGLLVTGSGGSPITYLASGMMALSMVGMAFGGMGRTSGEKRRRLDGDRRDYQRYLEQVRRRVRRAAEQQRAASLWHHPDPDTLWSIVVGSRMWERRPGDEDFLVVRTARGPQRLAVALVPPETKPIEDLEPISASALRRFVRTHGTVADLPAALALPSFGRLALTGPPAATRGLARAMIAQLATFHTPDDLLVAVCAGADTAAQWEWLKWLPHALSPDTYDAVGQVRLAGDDLVEVEGLLGDLLTGRPRFGTGGAADGPHVLLVVDGGRVPGEAQLLGNLLQGVTVLDLSASTGPDTGPGILRLDAGRAASAGSPGSIGGGAAGAGERRVLDIVRRDRTNDEQRTYVGVPDTLSVVEAETLARRMSPSRVSTQSAEPVDALAADLTLPELLRIGDPRTVDPAVTWRPRAPRDRLRVPIGIGPGGQPVDLDIKESAQGGMGPHGLVIGATGSGKSELLRTLVLGLALTHSSETLNFVLVDFKGGATFASLDVLPHTSAIITNLEDELILVDRMKDAIQGEMVRRQEALRAAGNYASLRDYERAREQGAPLEPMPSLFIVVDEFSELLSAKPDFIDLFVMIGRLGRSLGVHLLLASQRLEEGKLRGLDTHLSYRVGLRTFSGMESRVVLGVPDAYELPSAPGNGYLKEATEGLVRFKAAYVSGTYSKTSSAGPDVVVGGRRQVLPYQVDYVAARDEIRDGRPDEPADPGVHPDEPAGPGETMLDILVGRMQGAGVPARKVWLPPLDVPPTLAELLPPLGETELGLRPVDWDPEPTLAAPIGLIDRPFDQRRDPHWVNLASSHFVVVGRPQSGKSTVLRSLITGLSLTHTPEQVQFFCLDFGGGTLTGLADLPHVGSVATRLEPDRLRRTIAEVNTLLNTREELFTEHRIDSMASYRRAAAQGRVPRDGFGDLFLVIDGWGTIRSDYEAMEAAITQIAGRGLGYGVHVVLSIQRWMELRPALKDLVGNRLELRLGDPSESELDRRVAKDVPENAPGRGISPHKLHFLSALPRIDYTASADDLVDGVADTVTRVQDAWAGPVAPSVRLLPEVLAADRLPPVTPDRAAVPIGVDEDVLAPVFVDFDAEPHFAIIGDVESGKSNLLRLVAKGITERWTPQEAKVITFDYRRGMLGAVTTPHQIGYVMNSVAAPETVGNIVAALRDRLSGIQVDPSAGEVPTWSGPKLFLLLDDYDLIAGSTQGNPMHGLIEFLPQARDIGLHVVLARAAGGVGQGMFEPFMRNLRDMGTPGLLLSGSKDEGAVLGSQKMEPLPPGRGRLVHRRHAPVLVQTARLGATAEAAPRR</sequence>
<dbReference type="GO" id="GO:0003677">
    <property type="term" value="F:DNA binding"/>
    <property type="evidence" value="ECO:0007669"/>
    <property type="project" value="InterPro"/>
</dbReference>
<feature type="domain" description="FtsK" evidence="11">
    <location>
        <begin position="1127"/>
        <end position="1311"/>
    </location>
</feature>
<evidence type="ECO:0000256" key="9">
    <source>
        <dbReference type="PROSITE-ProRule" id="PRU00289"/>
    </source>
</evidence>
<dbReference type="STRING" id="1206085.SAMN05443575_2575"/>
<feature type="compositionally biased region" description="Basic and acidic residues" evidence="10">
    <location>
        <begin position="750"/>
        <end position="766"/>
    </location>
</feature>
<name>A0A1M5LXU0_9ACTN</name>
<dbReference type="InterPro" id="IPR003593">
    <property type="entry name" value="AAA+_ATPase"/>
</dbReference>
<dbReference type="Gene3D" id="3.40.50.300">
    <property type="entry name" value="P-loop containing nucleotide triphosphate hydrolases"/>
    <property type="match status" value="4"/>
</dbReference>
<gene>
    <name evidence="12" type="ORF">SAMN05443575_2575</name>
</gene>
<feature type="region of interest" description="Disordered" evidence="10">
    <location>
        <begin position="1"/>
        <end position="21"/>
    </location>
</feature>
<dbReference type="GO" id="GO:0005886">
    <property type="term" value="C:plasma membrane"/>
    <property type="evidence" value="ECO:0007669"/>
    <property type="project" value="UniProtKB-SubCell"/>
</dbReference>
<feature type="region of interest" description="Disordered" evidence="10">
    <location>
        <begin position="750"/>
        <end position="773"/>
    </location>
</feature>
<dbReference type="NCBIfam" id="TIGR03925">
    <property type="entry name" value="T7SS_EccC_b"/>
    <property type="match status" value="1"/>
</dbReference>
<protein>
    <submittedName>
        <fullName evidence="12">DNA segregation ATPase FtsK/SpoIIIE, S-DNA-T family</fullName>
    </submittedName>
</protein>
<dbReference type="InterPro" id="IPR002543">
    <property type="entry name" value="FtsK_dom"/>
</dbReference>
<keyword evidence="4" id="KW-0677">Repeat</keyword>
<keyword evidence="2" id="KW-1003">Cell membrane</keyword>
<dbReference type="GO" id="GO:0005524">
    <property type="term" value="F:ATP binding"/>
    <property type="evidence" value="ECO:0007669"/>
    <property type="project" value="UniProtKB-UniRule"/>
</dbReference>
<evidence type="ECO:0000256" key="4">
    <source>
        <dbReference type="ARBA" id="ARBA00022737"/>
    </source>
</evidence>
<evidence type="ECO:0000259" key="11">
    <source>
        <dbReference type="PROSITE" id="PS50901"/>
    </source>
</evidence>
<dbReference type="InterPro" id="IPR023837">
    <property type="entry name" value="EccCb-like_Actinobacteria"/>
</dbReference>
<evidence type="ECO:0000256" key="1">
    <source>
        <dbReference type="ARBA" id="ARBA00004651"/>
    </source>
</evidence>
<evidence type="ECO:0000256" key="6">
    <source>
        <dbReference type="ARBA" id="ARBA00022840"/>
    </source>
</evidence>
<dbReference type="RefSeq" id="WP_073390705.1">
    <property type="nucleotide sequence ID" value="NZ_FQVU01000003.1"/>
</dbReference>
<dbReference type="PANTHER" id="PTHR22683:SF1">
    <property type="entry name" value="TYPE VII SECRETION SYSTEM PROTEIN ESSC"/>
    <property type="match status" value="1"/>
</dbReference>
<dbReference type="InterPro" id="IPR027417">
    <property type="entry name" value="P-loop_NTPase"/>
</dbReference>
<comment type="subcellular location">
    <subcellularLocation>
        <location evidence="1">Cell membrane</location>
        <topology evidence="1">Multi-pass membrane protein</topology>
    </subcellularLocation>
</comment>
<evidence type="ECO:0000313" key="12">
    <source>
        <dbReference type="EMBL" id="SHG69821.1"/>
    </source>
</evidence>
<dbReference type="PROSITE" id="PS50901">
    <property type="entry name" value="FTSK"/>
    <property type="match status" value="3"/>
</dbReference>
<proteinExistence type="predicted"/>
<feature type="binding site" evidence="9">
    <location>
        <begin position="1144"/>
        <end position="1151"/>
    </location>
    <ligand>
        <name>ATP</name>
        <dbReference type="ChEBI" id="CHEBI:30616"/>
    </ligand>
</feature>
<organism evidence="12 13">
    <name type="scientific">Jatrophihabitans endophyticus</name>
    <dbReference type="NCBI Taxonomy" id="1206085"/>
    <lineage>
        <taxon>Bacteria</taxon>
        <taxon>Bacillati</taxon>
        <taxon>Actinomycetota</taxon>
        <taxon>Actinomycetes</taxon>
        <taxon>Jatrophihabitantales</taxon>
        <taxon>Jatrophihabitantaceae</taxon>
        <taxon>Jatrophihabitans</taxon>
    </lineage>
</organism>
<feature type="binding site" evidence="9">
    <location>
        <begin position="859"/>
        <end position="866"/>
    </location>
    <ligand>
        <name>ATP</name>
        <dbReference type="ChEBI" id="CHEBI:30616"/>
    </ligand>
</feature>
<evidence type="ECO:0000256" key="2">
    <source>
        <dbReference type="ARBA" id="ARBA00022475"/>
    </source>
</evidence>
<keyword evidence="13" id="KW-1185">Reference proteome</keyword>